<accession>A0AAU7MSP4</accession>
<dbReference type="RefSeq" id="WP_349343616.1">
    <property type="nucleotide sequence ID" value="NZ_CP157802.1"/>
</dbReference>
<evidence type="ECO:0008006" key="3">
    <source>
        <dbReference type="Google" id="ProtNLM"/>
    </source>
</evidence>
<dbReference type="KEGG" id="mamm:ABNF92_04875"/>
<proteinExistence type="predicted"/>
<keyword evidence="1" id="KW-0472">Membrane</keyword>
<organism evidence="2">
    <name type="scientific">Marinobacter sp. MMG032</name>
    <dbReference type="NCBI Taxonomy" id="3158548"/>
    <lineage>
        <taxon>Bacteria</taxon>
        <taxon>Pseudomonadati</taxon>
        <taxon>Pseudomonadota</taxon>
        <taxon>Gammaproteobacteria</taxon>
        <taxon>Pseudomonadales</taxon>
        <taxon>Marinobacteraceae</taxon>
        <taxon>Marinobacter</taxon>
    </lineage>
</organism>
<protein>
    <recommendedName>
        <fullName evidence="3">PH domain-containing protein</fullName>
    </recommendedName>
</protein>
<dbReference type="EMBL" id="CP157802">
    <property type="protein sequence ID" value="XBQ20492.1"/>
    <property type="molecule type" value="Genomic_DNA"/>
</dbReference>
<name>A0AAU7MSP4_9GAMM</name>
<dbReference type="AlphaFoldDB" id="A0AAU7MSP4"/>
<keyword evidence="1" id="KW-1133">Transmembrane helix</keyword>
<sequence>MVLTKEKGGLKVLMTICVVLPIYAHGYSAWKGGFTEAGFQLHLYILPFSVLFLLFALSIQRSLGNRLAVTDSGLLVEDFSTVEFPWDVIERVSTRRQLLPRGGACLWLVLKTKCDSKYTNRKVRKLNRLIGIDGIPVCNLSTYSGDVEKFLAIIEQRAASA</sequence>
<keyword evidence="1" id="KW-0812">Transmembrane</keyword>
<feature type="transmembrane region" description="Helical" evidence="1">
    <location>
        <begin position="42"/>
        <end position="59"/>
    </location>
</feature>
<evidence type="ECO:0000313" key="2">
    <source>
        <dbReference type="EMBL" id="XBQ20492.1"/>
    </source>
</evidence>
<reference evidence="2" key="1">
    <citation type="submission" date="2024-05" db="EMBL/GenBank/DDBJ databases">
        <title>Draft Genome Sequences of Flagellimonas sp. MMG031 and Marinobacter sp. MMG032 Isolated from the dinoflagellate Symbiodinium pilosum.</title>
        <authorList>
            <person name="Shikuma N.J."/>
            <person name="Farrell M.V."/>
        </authorList>
    </citation>
    <scope>NUCLEOTIDE SEQUENCE</scope>
    <source>
        <strain evidence="2">MMG032</strain>
    </source>
</reference>
<gene>
    <name evidence="2" type="ORF">ABNF92_04875</name>
</gene>
<evidence type="ECO:0000256" key="1">
    <source>
        <dbReference type="SAM" id="Phobius"/>
    </source>
</evidence>
<feature type="transmembrane region" description="Helical" evidence="1">
    <location>
        <begin position="12"/>
        <end position="30"/>
    </location>
</feature>